<dbReference type="Gene3D" id="3.30.710.10">
    <property type="entry name" value="Potassium Channel Kv1.1, Chain A"/>
    <property type="match status" value="1"/>
</dbReference>
<gene>
    <name evidence="4" type="ORF">BAE44_0025095</name>
</gene>
<dbReference type="OrthoDB" id="1060521at2759"/>
<evidence type="ECO:0000259" key="3">
    <source>
        <dbReference type="PROSITE" id="PS50097"/>
    </source>
</evidence>
<dbReference type="SMART" id="SM00225">
    <property type="entry name" value="BTB"/>
    <property type="match status" value="1"/>
</dbReference>
<keyword evidence="5" id="KW-1185">Reference proteome</keyword>
<dbReference type="Proteomes" id="UP000095767">
    <property type="component" value="Unassembled WGS sequence"/>
</dbReference>
<evidence type="ECO:0000313" key="5">
    <source>
        <dbReference type="Proteomes" id="UP000095767"/>
    </source>
</evidence>
<feature type="domain" description="BTB" evidence="3">
    <location>
        <begin position="282"/>
        <end position="349"/>
    </location>
</feature>
<dbReference type="InterPro" id="IPR000210">
    <property type="entry name" value="BTB/POZ_dom"/>
</dbReference>
<comment type="caution">
    <text evidence="4">The sequence shown here is derived from an EMBL/GenBank/DDBJ whole genome shotgun (WGS) entry which is preliminary data.</text>
</comment>
<sequence>MAHDAAELAALEEALAKRESALRALQQGDRPTLHHPCAAPSGASTPRRPSATPRHPPSSQSPAASSRGYYPPLRCCIDHPPTTSEADALETPHDQLTRLAHRVHLLERGATPVADATTTSIIRVALGSAFPHHTRTYSDDSIDFYDGECFPDDDCGASNQVYTVDAIHGAPVAVPEGSYGGATPIGSDCCGGVPWAEDEEVRKLSARMEALEADREGVGHAAQGDRTKALQGGRTTGSSADRGRVGRARRRGGGRRDGYPDLVPSSGLHHHLGELLQQGTGADVKLVVSGESFKAHKSILASRSPVFMAEFFGHMKEKRSQVVEIKHIQAGVFRAMLDFIYTGSAPERPSPSTC</sequence>
<comment type="pathway">
    <text evidence="1">Protein modification; protein ubiquitination.</text>
</comment>
<dbReference type="AlphaFoldDB" id="A0A1E5ULZ2"/>
<dbReference type="InterPro" id="IPR011333">
    <property type="entry name" value="SKP1/BTB/POZ_sf"/>
</dbReference>
<accession>A0A1E5ULZ2</accession>
<feature type="compositionally biased region" description="Low complexity" evidence="2">
    <location>
        <begin position="57"/>
        <end position="66"/>
    </location>
</feature>
<dbReference type="PANTHER" id="PTHR26379:SF191">
    <property type="entry name" value="OS06G0251200 PROTEIN"/>
    <property type="match status" value="1"/>
</dbReference>
<dbReference type="EMBL" id="LWDX02071934">
    <property type="protein sequence ID" value="OEL13887.1"/>
    <property type="molecule type" value="Genomic_DNA"/>
</dbReference>
<reference evidence="4 5" key="1">
    <citation type="submission" date="2016-09" db="EMBL/GenBank/DDBJ databases">
        <title>The draft genome of Dichanthelium oligosanthes: A C3 panicoid grass species.</title>
        <authorList>
            <person name="Studer A.J."/>
            <person name="Schnable J.C."/>
            <person name="Brutnell T.P."/>
        </authorList>
    </citation>
    <scope>NUCLEOTIDE SEQUENCE [LARGE SCALE GENOMIC DNA]</scope>
    <source>
        <strain evidence="5">cv. Kellogg 1175</strain>
        <tissue evidence="4">Leaf</tissue>
    </source>
</reference>
<dbReference type="SUPFAM" id="SSF54695">
    <property type="entry name" value="POZ domain"/>
    <property type="match status" value="1"/>
</dbReference>
<evidence type="ECO:0000256" key="2">
    <source>
        <dbReference type="SAM" id="MobiDB-lite"/>
    </source>
</evidence>
<dbReference type="PANTHER" id="PTHR26379">
    <property type="entry name" value="BTB/POZ AND MATH DOMAIN-CONTAINING PROTEIN 1"/>
    <property type="match status" value="1"/>
</dbReference>
<dbReference type="STRING" id="888268.A0A1E5ULZ2"/>
<protein>
    <recommendedName>
        <fullName evidence="3">BTB domain-containing protein</fullName>
    </recommendedName>
</protein>
<name>A0A1E5ULZ2_9POAL</name>
<proteinExistence type="predicted"/>
<dbReference type="PROSITE" id="PS50097">
    <property type="entry name" value="BTB"/>
    <property type="match status" value="1"/>
</dbReference>
<evidence type="ECO:0000313" key="4">
    <source>
        <dbReference type="EMBL" id="OEL13887.1"/>
    </source>
</evidence>
<feature type="compositionally biased region" description="Basic and acidic residues" evidence="2">
    <location>
        <begin position="213"/>
        <end position="228"/>
    </location>
</feature>
<evidence type="ECO:0000256" key="1">
    <source>
        <dbReference type="ARBA" id="ARBA00004906"/>
    </source>
</evidence>
<dbReference type="InterPro" id="IPR045005">
    <property type="entry name" value="BPM1-6"/>
</dbReference>
<feature type="region of interest" description="Disordered" evidence="2">
    <location>
        <begin position="21"/>
        <end position="68"/>
    </location>
</feature>
<organism evidence="4 5">
    <name type="scientific">Dichanthelium oligosanthes</name>
    <dbReference type="NCBI Taxonomy" id="888268"/>
    <lineage>
        <taxon>Eukaryota</taxon>
        <taxon>Viridiplantae</taxon>
        <taxon>Streptophyta</taxon>
        <taxon>Embryophyta</taxon>
        <taxon>Tracheophyta</taxon>
        <taxon>Spermatophyta</taxon>
        <taxon>Magnoliopsida</taxon>
        <taxon>Liliopsida</taxon>
        <taxon>Poales</taxon>
        <taxon>Poaceae</taxon>
        <taxon>PACMAD clade</taxon>
        <taxon>Panicoideae</taxon>
        <taxon>Panicodae</taxon>
        <taxon>Paniceae</taxon>
        <taxon>Dichantheliinae</taxon>
        <taxon>Dichanthelium</taxon>
    </lineage>
</organism>
<dbReference type="GO" id="GO:0016567">
    <property type="term" value="P:protein ubiquitination"/>
    <property type="evidence" value="ECO:0007669"/>
    <property type="project" value="InterPro"/>
</dbReference>
<dbReference type="Pfam" id="PF00651">
    <property type="entry name" value="BTB"/>
    <property type="match status" value="1"/>
</dbReference>
<feature type="region of interest" description="Disordered" evidence="2">
    <location>
        <begin position="213"/>
        <end position="259"/>
    </location>
</feature>